<evidence type="ECO:0000259" key="2">
    <source>
        <dbReference type="PROSITE" id="PS50995"/>
    </source>
</evidence>
<feature type="coiled-coil region" evidence="1">
    <location>
        <begin position="43"/>
        <end position="70"/>
    </location>
</feature>
<dbReference type="Proteomes" id="UP001170379">
    <property type="component" value="Unassembled WGS sequence"/>
</dbReference>
<dbReference type="InterPro" id="IPR036388">
    <property type="entry name" value="WH-like_DNA-bd_sf"/>
</dbReference>
<organism evidence="3 4">
    <name type="scientific">Gulosibacter molinativorax</name>
    <dbReference type="NCBI Taxonomy" id="256821"/>
    <lineage>
        <taxon>Bacteria</taxon>
        <taxon>Bacillati</taxon>
        <taxon>Actinomycetota</taxon>
        <taxon>Actinomycetes</taxon>
        <taxon>Micrococcales</taxon>
        <taxon>Microbacteriaceae</taxon>
        <taxon>Gulosibacter</taxon>
    </lineage>
</organism>
<evidence type="ECO:0000313" key="4">
    <source>
        <dbReference type="Proteomes" id="UP001170379"/>
    </source>
</evidence>
<dbReference type="Pfam" id="PF12802">
    <property type="entry name" value="MarR_2"/>
    <property type="match status" value="1"/>
</dbReference>
<reference evidence="3" key="2">
    <citation type="journal article" date="2022" name="Sci. Rep.">
        <title>In silico prediction of the enzymes involved in the degradation of the herbicide molinate by Gulosibacter molinativorax ON4T.</title>
        <authorList>
            <person name="Lopes A.R."/>
            <person name="Bunin E."/>
            <person name="Viana A.T."/>
            <person name="Froufe H."/>
            <person name="Munoz-Merida A."/>
            <person name="Pinho D."/>
            <person name="Figueiredo J."/>
            <person name="Barroso C."/>
            <person name="Vaz-Moreira I."/>
            <person name="Bellanger X."/>
            <person name="Egas C."/>
            <person name="Nunes O.C."/>
        </authorList>
    </citation>
    <scope>NUCLEOTIDE SEQUENCE</scope>
    <source>
        <strain evidence="3">ON4</strain>
    </source>
</reference>
<keyword evidence="1" id="KW-0175">Coiled coil</keyword>
<dbReference type="InterPro" id="IPR039422">
    <property type="entry name" value="MarR/SlyA-like"/>
</dbReference>
<dbReference type="PRINTS" id="PR00598">
    <property type="entry name" value="HTHMARR"/>
</dbReference>
<dbReference type="RefSeq" id="WP_026937668.1">
    <property type="nucleotide sequence ID" value="NZ_PXVD01000027.1"/>
</dbReference>
<gene>
    <name evidence="3" type="ORF">C7K25_13945</name>
</gene>
<dbReference type="PROSITE" id="PS50995">
    <property type="entry name" value="HTH_MARR_2"/>
    <property type="match status" value="1"/>
</dbReference>
<dbReference type="SUPFAM" id="SSF46785">
    <property type="entry name" value="Winged helix' DNA-binding domain"/>
    <property type="match status" value="1"/>
</dbReference>
<dbReference type="PANTHER" id="PTHR33164">
    <property type="entry name" value="TRANSCRIPTIONAL REGULATOR, MARR FAMILY"/>
    <property type="match status" value="1"/>
</dbReference>
<dbReference type="Gene3D" id="1.10.10.10">
    <property type="entry name" value="Winged helix-like DNA-binding domain superfamily/Winged helix DNA-binding domain"/>
    <property type="match status" value="1"/>
</dbReference>
<sequence>MGDFRGGQQSRSRVYNVEAADPRSELIDRAHLSERDVVQISAVMEALGRYREAEQRLSEASLKYMKLNGTDMRALHFLIVCGNDGTIATPGALAAHLHISSASTTKLLDRLERGGHVTREPHPSDRRALAISITEETRQAAMETVGRQHSKRFYAAARLTSQERDVVVRFLDDMTSEITLVDEPWAKG</sequence>
<dbReference type="EMBL" id="PXVD01000027">
    <property type="protein sequence ID" value="MDJ1372452.1"/>
    <property type="molecule type" value="Genomic_DNA"/>
</dbReference>
<reference evidence="3" key="1">
    <citation type="submission" date="2018-03" db="EMBL/GenBank/DDBJ databases">
        <authorList>
            <person name="Nunes O.C."/>
            <person name="Lopes A.R."/>
            <person name="Froufe H."/>
            <person name="Munoz-Merida A."/>
            <person name="Barroso C."/>
            <person name="Egas C."/>
        </authorList>
    </citation>
    <scope>NUCLEOTIDE SEQUENCE</scope>
    <source>
        <strain evidence="3">ON4</strain>
    </source>
</reference>
<protein>
    <submittedName>
        <fullName evidence="3">MarR family transcriptional regulator</fullName>
    </submittedName>
</protein>
<name>A0ABT7CBB6_9MICO</name>
<dbReference type="SMART" id="SM00347">
    <property type="entry name" value="HTH_MARR"/>
    <property type="match status" value="1"/>
</dbReference>
<evidence type="ECO:0000313" key="3">
    <source>
        <dbReference type="EMBL" id="MDJ1372452.1"/>
    </source>
</evidence>
<comment type="caution">
    <text evidence="3">The sequence shown here is derived from an EMBL/GenBank/DDBJ whole genome shotgun (WGS) entry which is preliminary data.</text>
</comment>
<keyword evidence="4" id="KW-1185">Reference proteome</keyword>
<accession>A0ABT7CBB6</accession>
<proteinExistence type="predicted"/>
<feature type="domain" description="HTH marR-type" evidence="2">
    <location>
        <begin position="40"/>
        <end position="176"/>
    </location>
</feature>
<dbReference type="PANTHER" id="PTHR33164:SF104">
    <property type="entry name" value="TRANSCRIPTIONAL REGULATORY PROTEIN"/>
    <property type="match status" value="1"/>
</dbReference>
<dbReference type="InterPro" id="IPR036390">
    <property type="entry name" value="WH_DNA-bd_sf"/>
</dbReference>
<evidence type="ECO:0000256" key="1">
    <source>
        <dbReference type="SAM" id="Coils"/>
    </source>
</evidence>
<dbReference type="InterPro" id="IPR000835">
    <property type="entry name" value="HTH_MarR-typ"/>
</dbReference>